<dbReference type="Gene3D" id="3.90.550.10">
    <property type="entry name" value="Spore Coat Polysaccharide Biosynthesis Protein SpsA, Chain A"/>
    <property type="match status" value="1"/>
</dbReference>
<accession>A0A128F001</accession>
<name>A0A128F001_9GAMM</name>
<dbReference type="RefSeq" id="WP_062662876.1">
    <property type="nucleotide sequence ID" value="NZ_FIZX01000001.1"/>
</dbReference>
<dbReference type="AlphaFoldDB" id="A0A128F001"/>
<dbReference type="EMBL" id="FIZX01000001">
    <property type="protein sequence ID" value="CZF80142.1"/>
    <property type="molecule type" value="Genomic_DNA"/>
</dbReference>
<dbReference type="OrthoDB" id="7791059at2"/>
<dbReference type="InterPro" id="IPR019290">
    <property type="entry name" value="GlycosylTrfase-like_prok"/>
</dbReference>
<keyword evidence="3" id="KW-1185">Reference proteome</keyword>
<sequence length="324" mass="38232">MISIITTVDLKYRPFDILRKVERIRKESSNFAELVISHFDRNTIFDALLKRMISGNSAIKLISLEAKKNQPTCNSRLRNIAVSSCSNELILLLDIDIDFDFDFIFEECFGIVDENYFSIYPCVYLSKFGTKHLDLKGKEYLIEKIKSADERYYTHVAMPSSIIVMKKRVYLAVNGFDERYIGYGYEDLDFMIRVTQYLYEERDVGINLIDKPYLSVMYSIGFRKWISLKNIENLMLSKYFLHRYHPSNRSSDYYSYKRENKKIFDDKFPCDQMSEIDLKSTLIFSLGEESLSILEKHRELFSFNTGNRGRIDTVKQKVKYIFGK</sequence>
<dbReference type="Pfam" id="PF10111">
    <property type="entry name" value="Glyco_tranf_2_2"/>
    <property type="match status" value="1"/>
</dbReference>
<proteinExistence type="predicted"/>
<dbReference type="InterPro" id="IPR029044">
    <property type="entry name" value="Nucleotide-diphossugar_trans"/>
</dbReference>
<organism evidence="2 3">
    <name type="scientific">Grimontia celer</name>
    <dbReference type="NCBI Taxonomy" id="1796497"/>
    <lineage>
        <taxon>Bacteria</taxon>
        <taxon>Pseudomonadati</taxon>
        <taxon>Pseudomonadota</taxon>
        <taxon>Gammaproteobacteria</taxon>
        <taxon>Vibrionales</taxon>
        <taxon>Vibrionaceae</taxon>
        <taxon>Grimontia</taxon>
    </lineage>
</organism>
<dbReference type="Proteomes" id="UP000071641">
    <property type="component" value="Unassembled WGS sequence"/>
</dbReference>
<evidence type="ECO:0000313" key="3">
    <source>
        <dbReference type="Proteomes" id="UP000071641"/>
    </source>
</evidence>
<reference evidence="3" key="1">
    <citation type="submission" date="2016-02" db="EMBL/GenBank/DDBJ databases">
        <authorList>
            <person name="Rodrigo-Torres Lidia"/>
            <person name="Arahal R.David."/>
        </authorList>
    </citation>
    <scope>NUCLEOTIDE SEQUENCE [LARGE SCALE GENOMIC DNA]</scope>
    <source>
        <strain evidence="3">CECT 9029</strain>
    </source>
</reference>
<dbReference type="STRING" id="1796497.GCE9029_01878"/>
<feature type="domain" description="Glycosyltransferase 2-like prokaryotic type" evidence="1">
    <location>
        <begin position="32"/>
        <end position="268"/>
    </location>
</feature>
<evidence type="ECO:0000313" key="2">
    <source>
        <dbReference type="EMBL" id="CZF80142.1"/>
    </source>
</evidence>
<dbReference type="SUPFAM" id="SSF53448">
    <property type="entry name" value="Nucleotide-diphospho-sugar transferases"/>
    <property type="match status" value="1"/>
</dbReference>
<evidence type="ECO:0000259" key="1">
    <source>
        <dbReference type="Pfam" id="PF10111"/>
    </source>
</evidence>
<gene>
    <name evidence="2" type="ORF">GCE9029_01878</name>
</gene>
<protein>
    <recommendedName>
        <fullName evidence="1">Glycosyltransferase 2-like prokaryotic type domain-containing protein</fullName>
    </recommendedName>
</protein>